<organism evidence="2 3">
    <name type="scientific">Coccomyxa subellipsoidea (strain C-169)</name>
    <name type="common">Green microalga</name>
    <dbReference type="NCBI Taxonomy" id="574566"/>
    <lineage>
        <taxon>Eukaryota</taxon>
        <taxon>Viridiplantae</taxon>
        <taxon>Chlorophyta</taxon>
        <taxon>core chlorophytes</taxon>
        <taxon>Trebouxiophyceae</taxon>
        <taxon>Trebouxiophyceae incertae sedis</taxon>
        <taxon>Coccomyxaceae</taxon>
        <taxon>Coccomyxa</taxon>
        <taxon>Coccomyxa subellipsoidea</taxon>
    </lineage>
</organism>
<evidence type="ECO:0008006" key="4">
    <source>
        <dbReference type="Google" id="ProtNLM"/>
    </source>
</evidence>
<proteinExistence type="predicted"/>
<reference evidence="2 3" key="1">
    <citation type="journal article" date="2012" name="Genome Biol.">
        <title>The genome of the polar eukaryotic microalga coccomyxa subellipsoidea reveals traits of cold adaptation.</title>
        <authorList>
            <person name="Blanc G."/>
            <person name="Agarkova I."/>
            <person name="Grimwood J."/>
            <person name="Kuo A."/>
            <person name="Brueggeman A."/>
            <person name="Dunigan D."/>
            <person name="Gurnon J."/>
            <person name="Ladunga I."/>
            <person name="Lindquist E."/>
            <person name="Lucas S."/>
            <person name="Pangilinan J."/>
            <person name="Proschold T."/>
            <person name="Salamov A."/>
            <person name="Schmutz J."/>
            <person name="Weeks D."/>
            <person name="Yamada T."/>
            <person name="Claverie J.M."/>
            <person name="Grigoriev I."/>
            <person name="Van Etten J."/>
            <person name="Lomsadze A."/>
            <person name="Borodovsky M."/>
        </authorList>
    </citation>
    <scope>NUCLEOTIDE SEQUENCE [LARGE SCALE GENOMIC DNA]</scope>
    <source>
        <strain evidence="2 3">C-169</strain>
    </source>
</reference>
<keyword evidence="3" id="KW-1185">Reference proteome</keyword>
<dbReference type="OrthoDB" id="505607at2759"/>
<evidence type="ECO:0000313" key="3">
    <source>
        <dbReference type="Proteomes" id="UP000007264"/>
    </source>
</evidence>
<dbReference type="RefSeq" id="XP_005651335.1">
    <property type="nucleotide sequence ID" value="XM_005651278.1"/>
</dbReference>
<feature type="compositionally biased region" description="Basic and acidic residues" evidence="1">
    <location>
        <begin position="212"/>
        <end position="227"/>
    </location>
</feature>
<dbReference type="EMBL" id="AGSI01000002">
    <property type="protein sequence ID" value="EIE26791.1"/>
    <property type="molecule type" value="Genomic_DNA"/>
</dbReference>
<evidence type="ECO:0000256" key="1">
    <source>
        <dbReference type="SAM" id="MobiDB-lite"/>
    </source>
</evidence>
<accession>I0Z822</accession>
<dbReference type="AlphaFoldDB" id="I0Z822"/>
<dbReference type="InterPro" id="IPR036514">
    <property type="entry name" value="SGNH_hydro_sf"/>
</dbReference>
<dbReference type="Proteomes" id="UP000007264">
    <property type="component" value="Unassembled WGS sequence"/>
</dbReference>
<dbReference type="GeneID" id="17044801"/>
<evidence type="ECO:0000313" key="2">
    <source>
        <dbReference type="EMBL" id="EIE26791.1"/>
    </source>
</evidence>
<dbReference type="STRING" id="574566.I0Z822"/>
<protein>
    <recommendedName>
        <fullName evidence="4">SGNH hydrolase-type esterase domain-containing protein</fullName>
    </recommendedName>
</protein>
<dbReference type="KEGG" id="csl:COCSUDRAFT_59300"/>
<gene>
    <name evidence="2" type="ORF">COCSUDRAFT_59300</name>
</gene>
<feature type="region of interest" description="Disordered" evidence="1">
    <location>
        <begin position="181"/>
        <end position="227"/>
    </location>
</feature>
<dbReference type="SUPFAM" id="SSF52266">
    <property type="entry name" value="SGNH hydrolase"/>
    <property type="match status" value="1"/>
</dbReference>
<comment type="caution">
    <text evidence="2">The sequence shown here is derived from an EMBL/GenBank/DDBJ whole genome shotgun (WGS) entry which is preliminary data.</text>
</comment>
<sequence>MFRGTYMGSSWSDFGPVRDVWVEAFGTKPYVVHTLAIAGDTVQRLLWRLKNGELPRKKHPRVAVVLIGSNDLASPERMPTTQIVGMAVLPKGETWPNTCSKAITAANARLKAYARANSLWLHYLDVGDKFLTHVDNGNGQQDIVPSLLTADTVSPSFYGMRVIVKELVPLIDVLIAQKPSKPKTAQDGSKIHRGERRKVTRLERAGRRKSMRDKASAQRKEELDSAY</sequence>
<name>I0Z822_COCSC</name>
<dbReference type="Gene3D" id="3.40.50.1110">
    <property type="entry name" value="SGNH hydrolase"/>
    <property type="match status" value="2"/>
</dbReference>